<dbReference type="GO" id="GO:0005777">
    <property type="term" value="C:peroxisome"/>
    <property type="evidence" value="ECO:0007669"/>
    <property type="project" value="UniProtKB-SubCell"/>
</dbReference>
<dbReference type="InterPro" id="IPR000542">
    <property type="entry name" value="Carn_acyl_trans"/>
</dbReference>
<evidence type="ECO:0000313" key="20">
    <source>
        <dbReference type="EMBL" id="KAF5315062.1"/>
    </source>
</evidence>
<dbReference type="GO" id="GO:0006631">
    <property type="term" value="P:fatty acid metabolic process"/>
    <property type="evidence" value="ECO:0007669"/>
    <property type="project" value="UniProtKB-KW"/>
</dbReference>
<keyword evidence="13" id="KW-0012">Acyltransferase</keyword>
<dbReference type="GO" id="GO:0005743">
    <property type="term" value="C:mitochondrial inner membrane"/>
    <property type="evidence" value="ECO:0007669"/>
    <property type="project" value="UniProtKB-SubCell"/>
</dbReference>
<dbReference type="GO" id="GO:0009437">
    <property type="term" value="P:carnitine metabolic process"/>
    <property type="evidence" value="ECO:0007669"/>
    <property type="project" value="TreeGrafter"/>
</dbReference>
<dbReference type="AlphaFoldDB" id="A0A8H5B1T0"/>
<evidence type="ECO:0000259" key="19">
    <source>
        <dbReference type="Pfam" id="PF00755"/>
    </source>
</evidence>
<comment type="function">
    <text evidence="15">Carnitine acetylase is specific for short chain fatty acids. Carnitine acetylase seems to affect the flux through the pyruvate dehydrogenase complex. It may be involved as well in the transport of acetyl-CoA into mitochondria.</text>
</comment>
<dbReference type="InterPro" id="IPR039551">
    <property type="entry name" value="Cho/carn_acyl_trans"/>
</dbReference>
<dbReference type="Gene3D" id="3.30.559.10">
    <property type="entry name" value="Chloramphenicol acetyltransferase-like domain"/>
    <property type="match status" value="1"/>
</dbReference>
<dbReference type="InterPro" id="IPR042231">
    <property type="entry name" value="Cho/carn_acyl_trans_2"/>
</dbReference>
<protein>
    <recommendedName>
        <fullName evidence="17">Carnitine O-acetyltransferase, mitochondrial</fullName>
        <ecNumber evidence="16">2.3.1.7</ecNumber>
    </recommendedName>
</protein>
<evidence type="ECO:0000256" key="11">
    <source>
        <dbReference type="ARBA" id="ARBA00023136"/>
    </source>
</evidence>
<keyword evidence="4" id="KW-0813">Transport</keyword>
<dbReference type="Gene3D" id="3.30.559.70">
    <property type="entry name" value="Choline/Carnitine o-acyltransferase, domain 2"/>
    <property type="match status" value="1"/>
</dbReference>
<evidence type="ECO:0000256" key="5">
    <source>
        <dbReference type="ARBA" id="ARBA00022679"/>
    </source>
</evidence>
<dbReference type="EC" id="2.3.1.7" evidence="16"/>
<evidence type="ECO:0000256" key="13">
    <source>
        <dbReference type="ARBA" id="ARBA00023315"/>
    </source>
</evidence>
<sequence length="637" mass="71088">MLRLTTNASKRLIRPSPAIMSRKNSTVPAGYVADPSASPMLRYQASLPRLPVPTLESTCAKYLETVQPLLTPAEYTKTKASVGEFLTSPLAAELQKRLKDRAAAPETLSWLSEWWNDAAYMGYRDPVVVYVSYFFVHVNDPLRKDPAKRAASLIKAMLPFRELVESGRLEPEKVRGAPLCMASYKWLFHAARYPVKPSDTADKFDPKANNHIVVLRKNRFFVVPLADASGREFSAAELEAQFNNIIAHAGSQKHSIPIGTLTSDNRDLWTDAREALLEASPKNAELLKKIDSSMVIVALDDTQPVTREDISWGTWVGDGRNRWFDKHQLIVYDNGRSGFLGEHSCMDGTPTLRMNEFILSALAHNKIDLGPAEADKSKLPKVEELIFEVNGQVSELVKGAEKRFDELAGAHDLHVLHYEGFGKNFTKQHKTSPDAAAQLIKQLAYQKMHGRPAVTYESAQTRKYQLGRTEVIRSASSESKAWAEAMVDPKVTDPVHLRTLFTHAATRHIQYASWAADGQGVDRHLFGLKKLLKEGEPMPAIYTDAAFSKSNHWELSTSQLSSPYFDGWGYGEVVTDGYGLSYSIGDDYIRWTITSLKRETGTLKHYLAEAATEVKHMLEAAARQDKAAAATEHKSKL</sequence>
<feature type="domain" description="Choline/carnitine acyltransferase" evidence="19">
    <location>
        <begin position="50"/>
        <end position="606"/>
    </location>
</feature>
<comment type="catalytic activity">
    <reaction evidence="14">
        <text>(R)-carnitine + acetyl-CoA = O-acetyl-(R)-carnitine + CoA</text>
        <dbReference type="Rhea" id="RHEA:21136"/>
        <dbReference type="ChEBI" id="CHEBI:16347"/>
        <dbReference type="ChEBI" id="CHEBI:57287"/>
        <dbReference type="ChEBI" id="CHEBI:57288"/>
        <dbReference type="ChEBI" id="CHEBI:57589"/>
        <dbReference type="EC" id="2.3.1.7"/>
    </reaction>
</comment>
<evidence type="ECO:0000256" key="18">
    <source>
        <dbReference type="PIRSR" id="PIRSR600542-1"/>
    </source>
</evidence>
<evidence type="ECO:0000256" key="8">
    <source>
        <dbReference type="ARBA" id="ARBA00022946"/>
    </source>
</evidence>
<comment type="caution">
    <text evidence="20">The sequence shown here is derived from an EMBL/GenBank/DDBJ whole genome shotgun (WGS) entry which is preliminary data.</text>
</comment>
<dbReference type="PANTHER" id="PTHR22589">
    <property type="entry name" value="CARNITINE O-ACYLTRANSFERASE"/>
    <property type="match status" value="1"/>
</dbReference>
<proteinExistence type="inferred from homology"/>
<dbReference type="PANTHER" id="PTHR22589:SF103">
    <property type="entry name" value="CARNITINE O-ACETYL-TRANSFERASE, ISOFORM A-RELATED"/>
    <property type="match status" value="1"/>
</dbReference>
<evidence type="ECO:0000256" key="12">
    <source>
        <dbReference type="ARBA" id="ARBA00023140"/>
    </source>
</evidence>
<accession>A0A8H5B1T0</accession>
<evidence type="ECO:0000256" key="7">
    <source>
        <dbReference type="ARBA" id="ARBA00022832"/>
    </source>
</evidence>
<dbReference type="Proteomes" id="UP000567179">
    <property type="component" value="Unassembled WGS sequence"/>
</dbReference>
<name>A0A8H5B1T0_9AGAR</name>
<feature type="active site" description="Proton acceptor" evidence="18">
    <location>
        <position position="343"/>
    </location>
</feature>
<evidence type="ECO:0000256" key="4">
    <source>
        <dbReference type="ARBA" id="ARBA00022448"/>
    </source>
</evidence>
<keyword evidence="9" id="KW-0443">Lipid metabolism</keyword>
<comment type="subcellular location">
    <subcellularLocation>
        <location evidence="2">Mitochondrion inner membrane</location>
        <topology evidence="2">Peripheral membrane protein</topology>
        <orientation evidence="2">Matrix side</orientation>
    </subcellularLocation>
    <subcellularLocation>
        <location evidence="1">Peroxisome</location>
    </subcellularLocation>
</comment>
<dbReference type="GO" id="GO:0004092">
    <property type="term" value="F:carnitine O-acetyltransferase activity"/>
    <property type="evidence" value="ECO:0007669"/>
    <property type="project" value="UniProtKB-EC"/>
</dbReference>
<keyword evidence="11" id="KW-0472">Membrane</keyword>
<organism evidence="20 21">
    <name type="scientific">Psilocybe cf. subviscida</name>
    <dbReference type="NCBI Taxonomy" id="2480587"/>
    <lineage>
        <taxon>Eukaryota</taxon>
        <taxon>Fungi</taxon>
        <taxon>Dikarya</taxon>
        <taxon>Basidiomycota</taxon>
        <taxon>Agaricomycotina</taxon>
        <taxon>Agaricomycetes</taxon>
        <taxon>Agaricomycetidae</taxon>
        <taxon>Agaricales</taxon>
        <taxon>Agaricineae</taxon>
        <taxon>Strophariaceae</taxon>
        <taxon>Psilocybe</taxon>
    </lineage>
</organism>
<evidence type="ECO:0000256" key="6">
    <source>
        <dbReference type="ARBA" id="ARBA00022792"/>
    </source>
</evidence>
<evidence type="ECO:0000313" key="21">
    <source>
        <dbReference type="Proteomes" id="UP000567179"/>
    </source>
</evidence>
<evidence type="ECO:0000256" key="14">
    <source>
        <dbReference type="ARBA" id="ARBA00052702"/>
    </source>
</evidence>
<dbReference type="EMBL" id="JAACJJ010000043">
    <property type="protein sequence ID" value="KAF5315062.1"/>
    <property type="molecule type" value="Genomic_DNA"/>
</dbReference>
<dbReference type="FunFam" id="3.30.559.70:FF:000007">
    <property type="entry name" value="Carnitine O-acetyltransferase, mitochondrial"/>
    <property type="match status" value="1"/>
</dbReference>
<gene>
    <name evidence="20" type="ORF">D9619_007403</name>
</gene>
<keyword evidence="7" id="KW-0276">Fatty acid metabolism</keyword>
<evidence type="ECO:0000256" key="15">
    <source>
        <dbReference type="ARBA" id="ARBA00053195"/>
    </source>
</evidence>
<evidence type="ECO:0000256" key="2">
    <source>
        <dbReference type="ARBA" id="ARBA00004443"/>
    </source>
</evidence>
<reference evidence="20 21" key="1">
    <citation type="journal article" date="2020" name="ISME J.">
        <title>Uncovering the hidden diversity of litter-decomposition mechanisms in mushroom-forming fungi.</title>
        <authorList>
            <person name="Floudas D."/>
            <person name="Bentzer J."/>
            <person name="Ahren D."/>
            <person name="Johansson T."/>
            <person name="Persson P."/>
            <person name="Tunlid A."/>
        </authorList>
    </citation>
    <scope>NUCLEOTIDE SEQUENCE [LARGE SCALE GENOMIC DNA]</scope>
    <source>
        <strain evidence="20 21">CBS 101986</strain>
    </source>
</reference>
<dbReference type="OrthoDB" id="240216at2759"/>
<keyword evidence="8" id="KW-0809">Transit peptide</keyword>
<dbReference type="SUPFAM" id="SSF52777">
    <property type="entry name" value="CoA-dependent acyltransferases"/>
    <property type="match status" value="2"/>
</dbReference>
<evidence type="ECO:0000256" key="1">
    <source>
        <dbReference type="ARBA" id="ARBA00004275"/>
    </source>
</evidence>
<keyword evidence="5" id="KW-0808">Transferase</keyword>
<evidence type="ECO:0000256" key="16">
    <source>
        <dbReference type="ARBA" id="ARBA00066910"/>
    </source>
</evidence>
<keyword evidence="21" id="KW-1185">Reference proteome</keyword>
<evidence type="ECO:0000256" key="9">
    <source>
        <dbReference type="ARBA" id="ARBA00023098"/>
    </source>
</evidence>
<keyword evidence="12" id="KW-0576">Peroxisome</keyword>
<evidence type="ECO:0000256" key="17">
    <source>
        <dbReference type="ARBA" id="ARBA00073438"/>
    </source>
</evidence>
<dbReference type="Pfam" id="PF00755">
    <property type="entry name" value="Carn_acyltransf"/>
    <property type="match status" value="1"/>
</dbReference>
<keyword evidence="10" id="KW-0496">Mitochondrion</keyword>
<evidence type="ECO:0000256" key="10">
    <source>
        <dbReference type="ARBA" id="ARBA00023128"/>
    </source>
</evidence>
<dbReference type="InterPro" id="IPR023213">
    <property type="entry name" value="CAT-like_dom_sf"/>
</dbReference>
<comment type="similarity">
    <text evidence="3">Belongs to the carnitine/choline acetyltransferase family.</text>
</comment>
<evidence type="ECO:0000256" key="3">
    <source>
        <dbReference type="ARBA" id="ARBA00005232"/>
    </source>
</evidence>
<keyword evidence="6" id="KW-0999">Mitochondrion inner membrane</keyword>